<evidence type="ECO:0000313" key="1">
    <source>
        <dbReference type="EMBL" id="KAG0724737.1"/>
    </source>
</evidence>
<comment type="caution">
    <text evidence="1">The sequence shown here is derived from an EMBL/GenBank/DDBJ whole genome shotgun (WGS) entry which is preliminary data.</text>
</comment>
<dbReference type="EMBL" id="JACEEZ010006493">
    <property type="protein sequence ID" value="KAG0724737.1"/>
    <property type="molecule type" value="Genomic_DNA"/>
</dbReference>
<keyword evidence="2" id="KW-1185">Reference proteome</keyword>
<evidence type="ECO:0000313" key="2">
    <source>
        <dbReference type="Proteomes" id="UP000770661"/>
    </source>
</evidence>
<dbReference type="AlphaFoldDB" id="A0A8J4YCF1"/>
<organism evidence="1 2">
    <name type="scientific">Chionoecetes opilio</name>
    <name type="common">Atlantic snow crab</name>
    <name type="synonym">Cancer opilio</name>
    <dbReference type="NCBI Taxonomy" id="41210"/>
    <lineage>
        <taxon>Eukaryota</taxon>
        <taxon>Metazoa</taxon>
        <taxon>Ecdysozoa</taxon>
        <taxon>Arthropoda</taxon>
        <taxon>Crustacea</taxon>
        <taxon>Multicrustacea</taxon>
        <taxon>Malacostraca</taxon>
        <taxon>Eumalacostraca</taxon>
        <taxon>Eucarida</taxon>
        <taxon>Decapoda</taxon>
        <taxon>Pleocyemata</taxon>
        <taxon>Brachyura</taxon>
        <taxon>Eubrachyura</taxon>
        <taxon>Majoidea</taxon>
        <taxon>Majidae</taxon>
        <taxon>Chionoecetes</taxon>
    </lineage>
</organism>
<sequence length="203" mass="23810">MSEFDLEAFSHDPKVEALTNLRKQDWISVASNYKIPFNPRARKEVIKNVVVEGLVNLEVLPPDAIDALTPCTSSGDQTPKSSLLSQFDLQMTLPEVEKETPAKETLAPREAFIEPRTPQQYKFDYDIQLKRLEMEDRQAQVKFEMEERLAKQKLEMEEKLQDRHFKQQLEMDREVRLREVEIKEVQAKQDLEMKGKELQIHKI</sequence>
<accession>A0A8J4YCF1</accession>
<name>A0A8J4YCF1_CHIOP</name>
<dbReference type="Proteomes" id="UP000770661">
    <property type="component" value="Unassembled WGS sequence"/>
</dbReference>
<protein>
    <submittedName>
        <fullName evidence="1">Uncharacterized protein</fullName>
    </submittedName>
</protein>
<gene>
    <name evidence="1" type="ORF">GWK47_040003</name>
</gene>
<proteinExistence type="predicted"/>
<reference evidence="1" key="1">
    <citation type="submission" date="2020-07" db="EMBL/GenBank/DDBJ databases">
        <title>The High-quality genome of the commercially important snow crab, Chionoecetes opilio.</title>
        <authorList>
            <person name="Jeong J.-H."/>
            <person name="Ryu S."/>
        </authorList>
    </citation>
    <scope>NUCLEOTIDE SEQUENCE</scope>
    <source>
        <strain evidence="1">MADBK_172401_WGS</strain>
        <tissue evidence="1">Digestive gland</tissue>
    </source>
</reference>